<sequence>MGKVFSQKSVDGAALGRVFRAVWGRHKADDILELGDRFFKVKLCSDEVLEVILKRSSWTFDGDLFSLLPYDSMKGLDDYDFNMIAVWVRNYNLPLGYMSKSMGMALGGSIGTVIAVDMRPVDVGGDFLRVRVEINITKPLRRCVLLGSGKPRACPLKFERLPSFCYKFGIIGHSTSVCTVKVASKLPHGYWLCHDYLSVDQFAVLGCLSGLVYCIWVTVGLGVVKPRPMRKKYVAPSALTSSDGVLTLSQEHDSPAPEQISYGEERARSIVVLENNGSKRDADHCGRYGDIRAICESEIYFTGIGESEMQAIMEDTGIRSSCLPVCYLGISLVIRKLRISDCQPLVDKIEGRLQTWVARHLSYAGRIQLIQALIKRILMKDGPLWIAWSNEYDLKGVDFLQMVAKGSCSWLWKKLLKLRESLPAGMLSNLNLGTVKLWDMIRTRKEVVP</sequence>
<evidence type="ECO:0000313" key="2">
    <source>
        <dbReference type="EMBL" id="KAE8658505.1"/>
    </source>
</evidence>
<keyword evidence="1" id="KW-0812">Transmembrane</keyword>
<proteinExistence type="predicted"/>
<dbReference type="EMBL" id="VEPZ02001744">
    <property type="protein sequence ID" value="KAE8658505.1"/>
    <property type="molecule type" value="Genomic_DNA"/>
</dbReference>
<keyword evidence="3" id="KW-1185">Reference proteome</keyword>
<evidence type="ECO:0000256" key="1">
    <source>
        <dbReference type="SAM" id="Phobius"/>
    </source>
</evidence>
<reference evidence="2" key="1">
    <citation type="submission" date="2019-09" db="EMBL/GenBank/DDBJ databases">
        <title>Draft genome information of white flower Hibiscus syriacus.</title>
        <authorList>
            <person name="Kim Y.-M."/>
        </authorList>
    </citation>
    <scope>NUCLEOTIDE SEQUENCE [LARGE SCALE GENOMIC DNA]</scope>
    <source>
        <strain evidence="2">YM2019G1</strain>
    </source>
</reference>
<comment type="caution">
    <text evidence="2">The sequence shown here is derived from an EMBL/GenBank/DDBJ whole genome shotgun (WGS) entry which is preliminary data.</text>
</comment>
<gene>
    <name evidence="2" type="ORF">F3Y22_tig00116971pilonHSYRG00674</name>
</gene>
<dbReference type="PANTHER" id="PTHR31286:SF178">
    <property type="entry name" value="DUF4283 DOMAIN-CONTAINING PROTEIN"/>
    <property type="match status" value="1"/>
</dbReference>
<organism evidence="2 3">
    <name type="scientific">Hibiscus syriacus</name>
    <name type="common">Rose of Sharon</name>
    <dbReference type="NCBI Taxonomy" id="106335"/>
    <lineage>
        <taxon>Eukaryota</taxon>
        <taxon>Viridiplantae</taxon>
        <taxon>Streptophyta</taxon>
        <taxon>Embryophyta</taxon>
        <taxon>Tracheophyta</taxon>
        <taxon>Spermatophyta</taxon>
        <taxon>Magnoliopsida</taxon>
        <taxon>eudicotyledons</taxon>
        <taxon>Gunneridae</taxon>
        <taxon>Pentapetalae</taxon>
        <taxon>rosids</taxon>
        <taxon>malvids</taxon>
        <taxon>Malvales</taxon>
        <taxon>Malvaceae</taxon>
        <taxon>Malvoideae</taxon>
        <taxon>Hibiscus</taxon>
    </lineage>
</organism>
<feature type="transmembrane region" description="Helical" evidence="1">
    <location>
        <begin position="202"/>
        <end position="224"/>
    </location>
</feature>
<evidence type="ECO:0000313" key="3">
    <source>
        <dbReference type="Proteomes" id="UP000436088"/>
    </source>
</evidence>
<keyword evidence="1" id="KW-0472">Membrane</keyword>
<dbReference type="AlphaFoldDB" id="A0A6A2WSR5"/>
<dbReference type="Proteomes" id="UP000436088">
    <property type="component" value="Unassembled WGS sequence"/>
</dbReference>
<dbReference type="PANTHER" id="PTHR31286">
    <property type="entry name" value="GLYCINE-RICH CELL WALL STRUCTURAL PROTEIN 1.8-LIKE"/>
    <property type="match status" value="1"/>
</dbReference>
<name>A0A6A2WSR5_HIBSY</name>
<dbReference type="InterPro" id="IPR040256">
    <property type="entry name" value="At4g02000-like"/>
</dbReference>
<keyword evidence="1" id="KW-1133">Transmembrane helix</keyword>
<protein>
    <recommendedName>
        <fullName evidence="4">DUF4283 domain-containing protein</fullName>
    </recommendedName>
</protein>
<evidence type="ECO:0008006" key="4">
    <source>
        <dbReference type="Google" id="ProtNLM"/>
    </source>
</evidence>
<accession>A0A6A2WSR5</accession>